<dbReference type="InterPro" id="IPR030959">
    <property type="entry name" value="GWxTD_dom"/>
</dbReference>
<accession>A0A2U3JVD1</accession>
<dbReference type="NCBIfam" id="TIGR04514">
    <property type="entry name" value="GWxTD_dom"/>
    <property type="match status" value="1"/>
</dbReference>
<protein>
    <recommendedName>
        <fullName evidence="3">GWxTD domain-containing protein</fullName>
    </recommendedName>
</protein>
<organism evidence="4 5">
    <name type="scientific">Candidatus Sulfotelmatobacter kueseliae</name>
    <dbReference type="NCBI Taxonomy" id="2042962"/>
    <lineage>
        <taxon>Bacteria</taxon>
        <taxon>Pseudomonadati</taxon>
        <taxon>Acidobacteriota</taxon>
        <taxon>Terriglobia</taxon>
        <taxon>Terriglobales</taxon>
        <taxon>Candidatus Korobacteraceae</taxon>
        <taxon>Candidatus Sulfotelmatobacter</taxon>
    </lineage>
</organism>
<evidence type="ECO:0000259" key="3">
    <source>
        <dbReference type="Pfam" id="PF20094"/>
    </source>
</evidence>
<dbReference type="Proteomes" id="UP000238701">
    <property type="component" value="Unassembled WGS sequence"/>
</dbReference>
<dbReference type="AlphaFoldDB" id="A0A2U3JVD1"/>
<evidence type="ECO:0000313" key="5">
    <source>
        <dbReference type="Proteomes" id="UP000238701"/>
    </source>
</evidence>
<feature type="domain" description="GWxTD" evidence="3">
    <location>
        <begin position="99"/>
        <end position="189"/>
    </location>
</feature>
<evidence type="ECO:0000256" key="2">
    <source>
        <dbReference type="SAM" id="SignalP"/>
    </source>
</evidence>
<reference evidence="5" key="1">
    <citation type="submission" date="2018-02" db="EMBL/GenBank/DDBJ databases">
        <authorList>
            <person name="Hausmann B."/>
        </authorList>
    </citation>
    <scope>NUCLEOTIDE SEQUENCE [LARGE SCALE GENOMIC DNA]</scope>
    <source>
        <strain evidence="5">Peat soil MAG SbA1</strain>
    </source>
</reference>
<feature type="chain" id="PRO_5015788000" description="GWxTD domain-containing protein" evidence="2">
    <location>
        <begin position="28"/>
        <end position="597"/>
    </location>
</feature>
<sequence>MFPVASYQAFFRILIVSAGLMAAAAVAQDQQDQKASDQPANPPAGAAQTQPAKDAASAAKAQPADQPVDPLKRPANEKQKKKNEKALRIELGKTYRKWLDEDVVYIITDEERTAFRQLSNDEERDNFIEAFWQRRDPTPDTEENEYKEEHYQRIAYANEHFAAGVPGWKTDRGRIYIMYGKPDEIDSHPSGGTYERPMEEGGGETSTFPFEDWRYRYIEGIGQEIIIEFVDTCMCGEYHMTIDRSEKDALLYTPNAGLTMWEQMGMANKSQRFTGNGLERLGQGPDSTTLQSKEFDRLEQYSKLMAPPPVKYKDLEEVVNSKIILNPMPFDVHWDYVKVTGDTVLVPITIQMKNRDITFVNKDGVQRGTVDIFARLSTLTDKIVQTFEDPVQVDVPAELLPRTAENSSVYWKAVPLRPGRYKLDVAVKDVNGDRKGVFSRGIVVPDYSDDKLSTSSLIVADVMEPVPTKAIGTGNFVIGTMKVRPRVAAADGKPATFKRDRDQKLNFWMQVYNLGVDEKTHKPSATFEYDIINVATNKPVVQKVESTESMGNVGEQVTLQKSIASANLQPGLYKIQIKVNDNISKQTVDPSAMFAVE</sequence>
<name>A0A2U3JVD1_9BACT</name>
<feature type="signal peptide" evidence="2">
    <location>
        <begin position="1"/>
        <end position="27"/>
    </location>
</feature>
<dbReference type="Pfam" id="PF20094">
    <property type="entry name" value="GWxTD_dom"/>
    <property type="match status" value="1"/>
</dbReference>
<evidence type="ECO:0000256" key="1">
    <source>
        <dbReference type="SAM" id="MobiDB-lite"/>
    </source>
</evidence>
<dbReference type="EMBL" id="OMOD01000001">
    <property type="protein sequence ID" value="SPF31288.1"/>
    <property type="molecule type" value="Genomic_DNA"/>
</dbReference>
<feature type="compositionally biased region" description="Low complexity" evidence="1">
    <location>
        <begin position="36"/>
        <end position="66"/>
    </location>
</feature>
<feature type="compositionally biased region" description="Basic and acidic residues" evidence="1">
    <location>
        <begin position="70"/>
        <end position="84"/>
    </location>
</feature>
<feature type="region of interest" description="Disordered" evidence="1">
    <location>
        <begin position="30"/>
        <end position="84"/>
    </location>
</feature>
<evidence type="ECO:0000313" key="4">
    <source>
        <dbReference type="EMBL" id="SPF31288.1"/>
    </source>
</evidence>
<keyword evidence="2" id="KW-0732">Signal</keyword>
<gene>
    <name evidence="4" type="ORF">SBA1_10011</name>
</gene>
<proteinExistence type="predicted"/>